<comment type="cofactor">
    <cofactor evidence="1">
        <name>Ca(2+)</name>
        <dbReference type="ChEBI" id="CHEBI:29108"/>
    </cofactor>
</comment>
<organism evidence="7 8">
    <name type="scientific">Mongoliitalea lutea</name>
    <dbReference type="NCBI Taxonomy" id="849756"/>
    <lineage>
        <taxon>Bacteria</taxon>
        <taxon>Pseudomonadati</taxon>
        <taxon>Bacteroidota</taxon>
        <taxon>Cytophagia</taxon>
        <taxon>Cytophagales</taxon>
        <taxon>Cyclobacteriaceae</taxon>
        <taxon>Mongoliitalea</taxon>
    </lineage>
</organism>
<dbReference type="InterPro" id="IPR052720">
    <property type="entry name" value="Glycosyl_hydrolase_97"/>
</dbReference>
<proteinExistence type="predicted"/>
<evidence type="ECO:0000259" key="4">
    <source>
        <dbReference type="Pfam" id="PF10566"/>
    </source>
</evidence>
<evidence type="ECO:0000313" key="8">
    <source>
        <dbReference type="Proteomes" id="UP000642809"/>
    </source>
</evidence>
<keyword evidence="8" id="KW-1185">Reference proteome</keyword>
<comment type="subunit">
    <text evidence="2">Monomer.</text>
</comment>
<dbReference type="Proteomes" id="UP000642809">
    <property type="component" value="Unassembled WGS sequence"/>
</dbReference>
<keyword evidence="3" id="KW-0106">Calcium</keyword>
<dbReference type="PANTHER" id="PTHR35803">
    <property type="entry name" value="GLUCAN 1,4-ALPHA-GLUCOSIDASE SUSB-RELATED"/>
    <property type="match status" value="1"/>
</dbReference>
<evidence type="ECO:0000313" key="7">
    <source>
        <dbReference type="EMBL" id="GHB34630.1"/>
    </source>
</evidence>
<dbReference type="Pfam" id="PF14509">
    <property type="entry name" value="GH97_C"/>
    <property type="match status" value="1"/>
</dbReference>
<accession>A0A8J3G512</accession>
<feature type="domain" description="Glycosyl-hydrolase 97 catalytic" evidence="4">
    <location>
        <begin position="281"/>
        <end position="457"/>
    </location>
</feature>
<dbReference type="InterPro" id="IPR029483">
    <property type="entry name" value="GH97_C"/>
</dbReference>
<evidence type="ECO:0000259" key="6">
    <source>
        <dbReference type="Pfam" id="PF14509"/>
    </source>
</evidence>
<dbReference type="Gene3D" id="3.20.20.70">
    <property type="entry name" value="Aldolase class I"/>
    <property type="match status" value="1"/>
</dbReference>
<evidence type="ECO:0000256" key="1">
    <source>
        <dbReference type="ARBA" id="ARBA00001913"/>
    </source>
</evidence>
<evidence type="ECO:0000256" key="3">
    <source>
        <dbReference type="ARBA" id="ARBA00022837"/>
    </source>
</evidence>
<evidence type="ECO:0000256" key="2">
    <source>
        <dbReference type="ARBA" id="ARBA00011245"/>
    </source>
</evidence>
<dbReference type="PANTHER" id="PTHR35803:SF1">
    <property type="entry name" value="GLUCAN 1,4-ALPHA-GLUCOSIDASE SUSB"/>
    <property type="match status" value="1"/>
</dbReference>
<feature type="domain" description="Glycosyl-hydrolase 97 C-terminal oligomerisation" evidence="6">
    <location>
        <begin position="563"/>
        <end position="661"/>
    </location>
</feature>
<dbReference type="GO" id="GO:0030246">
    <property type="term" value="F:carbohydrate binding"/>
    <property type="evidence" value="ECO:0007669"/>
    <property type="project" value="InterPro"/>
</dbReference>
<gene>
    <name evidence="7" type="ORF">GCM10008106_15120</name>
</gene>
<protein>
    <submittedName>
        <fullName evidence="7">Alpha-glucosidase</fullName>
    </submittedName>
</protein>
<sequence>MQSPDGKIRLILDVSTGKPTYTIDFNKIAILNKSELGIRFQDFEIGKNATISSIKETEIERTWKPLWGEKAEFLDHHKGYIVSLEEEGLQYELEFRLFNDGLGFRYHIPAQDGLPDSLLIMDEKTAFNLSDDFTAWWIEGNYDTYELLYTKSPVSKIGEIKNDFNTHTHSTGGFPQNSAHTPLTMQAGENIFLSIHEAALVDYAGMTLLREDGHKLKANLVPWPDGVKVRTTAPLTTPWRTIQLSVKAGDLVTSPLILNLNEENKLERTDYIEPMKYVGIWWSMHLGIETWGKEGGRHGATTENTKRYIDFAAANNIRGVLVEGWNTGWESWYSDDNFDFQTAYDDFDLKAVTDYARSKGVEIIGHHETGGQVLSYEANLEAALDLYEQHGVKAIKTGYAGTMRPEGHFHQGQFMVRHHQKVVDESAKRGIMVNIHEPIKDTGLRRTYPNLMTREGVRGMEWNAWSRGNPPSHTPTLVFTRMLSGPLDYTPGIFDLKFENFADKMTLWNELDGLETKGRMHSTLARQLAHYVILFSPMQMAADMIENYEGHPAFEFIRQVPVDWDETKVLDASIGEFVVMARQKGEDWFVGGITDEQERNITIKLDFLGSGDYEAIAYADAEDTDYQINPGAYLITTYQVSSSGSLDLPMKAAGGFAIHFKRK</sequence>
<dbReference type="InterPro" id="IPR014718">
    <property type="entry name" value="GH-type_carb-bd"/>
</dbReference>
<dbReference type="Pfam" id="PF14508">
    <property type="entry name" value="GH97_N"/>
    <property type="match status" value="1"/>
</dbReference>
<reference evidence="7" key="1">
    <citation type="journal article" date="2014" name="Int. J. Syst. Evol. Microbiol.">
        <title>Complete genome sequence of Corynebacterium casei LMG S-19264T (=DSM 44701T), isolated from a smear-ripened cheese.</title>
        <authorList>
            <consortium name="US DOE Joint Genome Institute (JGI-PGF)"/>
            <person name="Walter F."/>
            <person name="Albersmeier A."/>
            <person name="Kalinowski J."/>
            <person name="Ruckert C."/>
        </authorList>
    </citation>
    <scope>NUCLEOTIDE SEQUENCE</scope>
    <source>
        <strain evidence="7">KCTC 23224</strain>
    </source>
</reference>
<comment type="caution">
    <text evidence="7">The sequence shown here is derived from an EMBL/GenBank/DDBJ whole genome shotgun (WGS) entry which is preliminary data.</text>
</comment>
<dbReference type="InterPro" id="IPR013785">
    <property type="entry name" value="Aldolase_TIM"/>
</dbReference>
<dbReference type="InterPro" id="IPR019563">
    <property type="entry name" value="GH97_catalytic"/>
</dbReference>
<dbReference type="AlphaFoldDB" id="A0A8J3G512"/>
<dbReference type="Gene3D" id="2.70.98.10">
    <property type="match status" value="1"/>
</dbReference>
<dbReference type="EMBL" id="BMYF01000007">
    <property type="protein sequence ID" value="GHB34630.1"/>
    <property type="molecule type" value="Genomic_DNA"/>
</dbReference>
<name>A0A8J3G512_9BACT</name>
<dbReference type="InterPro" id="IPR029486">
    <property type="entry name" value="GH97_N"/>
</dbReference>
<reference evidence="7" key="2">
    <citation type="submission" date="2020-09" db="EMBL/GenBank/DDBJ databases">
        <authorList>
            <person name="Sun Q."/>
            <person name="Kim S."/>
        </authorList>
    </citation>
    <scope>NUCLEOTIDE SEQUENCE</scope>
    <source>
        <strain evidence="7">KCTC 23224</strain>
    </source>
</reference>
<dbReference type="Pfam" id="PF10566">
    <property type="entry name" value="Glyco_hydro_97"/>
    <property type="match status" value="1"/>
</dbReference>
<feature type="domain" description="Glycosyl-hydrolase 97 N-terminal" evidence="5">
    <location>
        <begin position="2"/>
        <end position="262"/>
    </location>
</feature>
<dbReference type="SUPFAM" id="SSF51445">
    <property type="entry name" value="(Trans)glycosidases"/>
    <property type="match status" value="1"/>
</dbReference>
<dbReference type="InterPro" id="IPR017853">
    <property type="entry name" value="GH"/>
</dbReference>
<evidence type="ECO:0000259" key="5">
    <source>
        <dbReference type="Pfam" id="PF14508"/>
    </source>
</evidence>
<dbReference type="RefSeq" id="WP_189580191.1">
    <property type="nucleotide sequence ID" value="NZ_BMYF01000007.1"/>
</dbReference>